<dbReference type="InterPro" id="IPR019335">
    <property type="entry name" value="COG7"/>
</dbReference>
<dbReference type="PANTHER" id="PTHR21443:SF0">
    <property type="entry name" value="CONSERVED OLIGOMERIC GOLGI COMPLEX SUBUNIT 7"/>
    <property type="match status" value="1"/>
</dbReference>
<dbReference type="CTD" id="91949"/>
<dbReference type="GeneID" id="106666208"/>
<keyword evidence="7" id="KW-0472">Membrane</keyword>
<comment type="subcellular location">
    <subcellularLocation>
        <location evidence="1">Golgi apparatus membrane</location>
        <topology evidence="1">Peripheral membrane protein</topology>
    </subcellularLocation>
</comment>
<keyword evidence="4" id="KW-0813">Transport</keyword>
<organism evidence="9 10">
    <name type="scientific">Cimex lectularius</name>
    <name type="common">Bed bug</name>
    <name type="synonym">Acanthia lectularia</name>
    <dbReference type="NCBI Taxonomy" id="79782"/>
    <lineage>
        <taxon>Eukaryota</taxon>
        <taxon>Metazoa</taxon>
        <taxon>Ecdysozoa</taxon>
        <taxon>Arthropoda</taxon>
        <taxon>Hexapoda</taxon>
        <taxon>Insecta</taxon>
        <taxon>Pterygota</taxon>
        <taxon>Neoptera</taxon>
        <taxon>Paraneoptera</taxon>
        <taxon>Hemiptera</taxon>
        <taxon>Heteroptera</taxon>
        <taxon>Panheteroptera</taxon>
        <taxon>Cimicomorpha</taxon>
        <taxon>Cimicidae</taxon>
        <taxon>Cimex</taxon>
    </lineage>
</organism>
<dbReference type="Pfam" id="PF10191">
    <property type="entry name" value="COG7"/>
    <property type="match status" value="1"/>
</dbReference>
<sequence length="699" mass="79583">MNISAFSESHFDPKEWINETFRSPEALENKEAYLTSVVSKLQLYVQQVNGAMEETSEHVLKSMPRVIHDANMIHKEALLLKEKMQLVKEEITKIQKDTAASMAALEKLDKMKTELQVAKQALHEADNWTMLASDIEDVIESRNIDAIASKVISMQQSLVVLANCADFDDRKLKLESYKNTLEAIASPQVVKAFTSKSIEESKKFVEIFSGMEKLPQLIRYYAKCEKDSLCQEWTKLVDFDQDRTVLEWLSSFYHTMLTNWQTQGKWCQKVFNSVNMLPAIYIDVLITLEKDMVSAIDLAVKQHQDQLQFLIQLREVTDQFSQSFSNAISQFDVNAEEAWPQIEKALYTIYKGYFSNYASYEEHQLGKEVSDLVINGDLIEAVQGVGQSTTLFANSCNKAIARCKDLTNFASFPGLVSAIQFSVLKHLEHYVTLLSQIEVERQNKEEWAMFQICLLYLQNIGDFQNCVEELDKDLVHKFLHFEKSAKESKFKSKEILLDKQALEQYITLYTSLKESDEPSVLTKARKKLMKVSNRGYHTTLDVMLTPILDQLELAPAAWASNSSVTQQLPDYSYAPLEYITQIGEYLMTLPQHLEPFLNKEGGESRADLLLGNIAKQTCTIYIEHLLSTKDVTPNMAKQIAIDIGYLGNVLEDLGFSLSEHLSQIALLLKIPVESYQKESAGCSAKLVSIVRQMRNITST</sequence>
<dbReference type="OMA" id="LKYYHNC"/>
<evidence type="ECO:0000256" key="5">
    <source>
        <dbReference type="ARBA" id="ARBA00022927"/>
    </source>
</evidence>
<evidence type="ECO:0000256" key="1">
    <source>
        <dbReference type="ARBA" id="ARBA00004395"/>
    </source>
</evidence>
<protein>
    <recommendedName>
        <fullName evidence="3">Conserved oligomeric Golgi complex subunit 7</fullName>
    </recommendedName>
    <alternativeName>
        <fullName evidence="8">Component of oligomeric Golgi complex 7</fullName>
    </alternativeName>
</protein>
<evidence type="ECO:0000313" key="9">
    <source>
        <dbReference type="EnsemblMetazoa" id="XP_014248719.1"/>
    </source>
</evidence>
<evidence type="ECO:0000313" key="10">
    <source>
        <dbReference type="Proteomes" id="UP000494040"/>
    </source>
</evidence>
<keyword evidence="10" id="KW-1185">Reference proteome</keyword>
<dbReference type="GO" id="GO:0006886">
    <property type="term" value="P:intracellular protein transport"/>
    <property type="evidence" value="ECO:0007669"/>
    <property type="project" value="InterPro"/>
</dbReference>
<dbReference type="AlphaFoldDB" id="A0A8I6RPF6"/>
<evidence type="ECO:0000256" key="4">
    <source>
        <dbReference type="ARBA" id="ARBA00022448"/>
    </source>
</evidence>
<dbReference type="GO" id="GO:0007030">
    <property type="term" value="P:Golgi organization"/>
    <property type="evidence" value="ECO:0007669"/>
    <property type="project" value="TreeGrafter"/>
</dbReference>
<dbReference type="GO" id="GO:0017119">
    <property type="term" value="C:Golgi transport complex"/>
    <property type="evidence" value="ECO:0007669"/>
    <property type="project" value="InterPro"/>
</dbReference>
<dbReference type="Proteomes" id="UP000494040">
    <property type="component" value="Unassembled WGS sequence"/>
</dbReference>
<name>A0A8I6RPF6_CIMLE</name>
<evidence type="ECO:0000256" key="3">
    <source>
        <dbReference type="ARBA" id="ARBA00020984"/>
    </source>
</evidence>
<evidence type="ECO:0000256" key="6">
    <source>
        <dbReference type="ARBA" id="ARBA00023034"/>
    </source>
</evidence>
<keyword evidence="5" id="KW-0653">Protein transport</keyword>
<dbReference type="OrthoDB" id="245173at2759"/>
<evidence type="ECO:0000256" key="7">
    <source>
        <dbReference type="ARBA" id="ARBA00023136"/>
    </source>
</evidence>
<evidence type="ECO:0000256" key="8">
    <source>
        <dbReference type="ARBA" id="ARBA00031345"/>
    </source>
</evidence>
<dbReference type="GO" id="GO:0000139">
    <property type="term" value="C:Golgi membrane"/>
    <property type="evidence" value="ECO:0007669"/>
    <property type="project" value="UniProtKB-SubCell"/>
</dbReference>
<evidence type="ECO:0000256" key="2">
    <source>
        <dbReference type="ARBA" id="ARBA00005831"/>
    </source>
</evidence>
<dbReference type="EnsemblMetazoa" id="XM_014393233.2">
    <property type="protein sequence ID" value="XP_014248719.1"/>
    <property type="gene ID" value="LOC106666208"/>
</dbReference>
<dbReference type="RefSeq" id="XP_014248719.1">
    <property type="nucleotide sequence ID" value="XM_014393233.2"/>
</dbReference>
<keyword evidence="6" id="KW-0333">Golgi apparatus</keyword>
<dbReference type="PANTHER" id="PTHR21443">
    <property type="entry name" value="CONSERVED OLIGOMERIC GOLGI COMPLEX COMPONENT 7"/>
    <property type="match status" value="1"/>
</dbReference>
<dbReference type="KEGG" id="clec:106666208"/>
<proteinExistence type="inferred from homology"/>
<reference evidence="9" key="1">
    <citation type="submission" date="2022-01" db="UniProtKB">
        <authorList>
            <consortium name="EnsemblMetazoa"/>
        </authorList>
    </citation>
    <scope>IDENTIFICATION</scope>
</reference>
<comment type="similarity">
    <text evidence="2">Belongs to the COG7 family.</text>
</comment>
<accession>A0A8I6RPF6</accession>
<dbReference type="GO" id="GO:0006890">
    <property type="term" value="P:retrograde vesicle-mediated transport, Golgi to endoplasmic reticulum"/>
    <property type="evidence" value="ECO:0007669"/>
    <property type="project" value="TreeGrafter"/>
</dbReference>